<gene>
    <name evidence="2" type="ORF">HNS30_26845</name>
</gene>
<dbReference type="NCBIfam" id="TIGR02268">
    <property type="entry name" value="Myxococcus xanthus paralogous family TIGR02268"/>
    <property type="match status" value="1"/>
</dbReference>
<proteinExistence type="predicted"/>
<organism evidence="2 3">
    <name type="scientific">Corallococcus exercitus</name>
    <dbReference type="NCBI Taxonomy" id="2316736"/>
    <lineage>
        <taxon>Bacteria</taxon>
        <taxon>Pseudomonadati</taxon>
        <taxon>Myxococcota</taxon>
        <taxon>Myxococcia</taxon>
        <taxon>Myxococcales</taxon>
        <taxon>Cystobacterineae</taxon>
        <taxon>Myxococcaceae</taxon>
        <taxon>Corallococcus</taxon>
    </lineage>
</organism>
<reference evidence="2 3" key="1">
    <citation type="submission" date="2020-05" db="EMBL/GenBank/DDBJ databases">
        <authorList>
            <person name="Whitworth D."/>
        </authorList>
    </citation>
    <scope>NUCLEOTIDE SEQUENCE [LARGE SCALE GENOMIC DNA]</scope>
    <source>
        <strain evidence="2 3">CA046A</strain>
    </source>
</reference>
<dbReference type="Pfam" id="PF09544">
    <property type="entry name" value="DUF2381"/>
    <property type="match status" value="1"/>
</dbReference>
<dbReference type="Proteomes" id="UP000528460">
    <property type="component" value="Unassembled WGS sequence"/>
</dbReference>
<name>A0A7Y4NG46_9BACT</name>
<feature type="region of interest" description="Disordered" evidence="1">
    <location>
        <begin position="1"/>
        <end position="21"/>
    </location>
</feature>
<dbReference type="AlphaFoldDB" id="A0A7Y4NG46"/>
<dbReference type="EMBL" id="JABFJW010000250">
    <property type="protein sequence ID" value="NOK12669.1"/>
    <property type="molecule type" value="Genomic_DNA"/>
</dbReference>
<evidence type="ECO:0000313" key="2">
    <source>
        <dbReference type="EMBL" id="NOK12669.1"/>
    </source>
</evidence>
<protein>
    <submittedName>
        <fullName evidence="2">DUF2381 family protein</fullName>
    </submittedName>
</protein>
<evidence type="ECO:0000256" key="1">
    <source>
        <dbReference type="SAM" id="MobiDB-lite"/>
    </source>
</evidence>
<accession>A0A7Y4NG46</accession>
<sequence length="356" mass="38031">MARLPLPENRVNRGGSPGSAYQVTEGAAREALSSEARDDCAPRTFCRRYGAGSSCRFPSRRAPLPRLAALLVLLLATAALAQPATASRERQERRVSLPDSASEPVPEIRVAVGAVTLLLFDAPLDRASVELGGRERFLFVDVGERMLALEPAADLGPGERLGLRVTFSDGARPEQAVFVLVTQPAAFDARVQVFRRAQSIPALQAELAEVRAELAALRARGDASSPAALALAGLLDEKGVAARRIGVQPEAQMQSSLQVVDGVSFRATAWAVVSMNVKNYGKTPWTPTEARLTHSTGGAQVLVLGVRMRQPQIGPGEVGTVVVETEKPDWERGTLFRLELADATGTRSFLVLPVAL</sequence>
<dbReference type="InterPro" id="IPR011754">
    <property type="entry name" value="Mxa_paralog_2268"/>
</dbReference>
<comment type="caution">
    <text evidence="2">The sequence shown here is derived from an EMBL/GenBank/DDBJ whole genome shotgun (WGS) entry which is preliminary data.</text>
</comment>
<evidence type="ECO:0000313" key="3">
    <source>
        <dbReference type="Proteomes" id="UP000528460"/>
    </source>
</evidence>